<dbReference type="EMBL" id="BKCJ010000717">
    <property type="protein sequence ID" value="GEU35661.1"/>
    <property type="molecule type" value="Genomic_DNA"/>
</dbReference>
<organism evidence="1">
    <name type="scientific">Tanacetum cinerariifolium</name>
    <name type="common">Dalmatian daisy</name>
    <name type="synonym">Chrysanthemum cinerariifolium</name>
    <dbReference type="NCBI Taxonomy" id="118510"/>
    <lineage>
        <taxon>Eukaryota</taxon>
        <taxon>Viridiplantae</taxon>
        <taxon>Streptophyta</taxon>
        <taxon>Embryophyta</taxon>
        <taxon>Tracheophyta</taxon>
        <taxon>Spermatophyta</taxon>
        <taxon>Magnoliopsida</taxon>
        <taxon>eudicotyledons</taxon>
        <taxon>Gunneridae</taxon>
        <taxon>Pentapetalae</taxon>
        <taxon>asterids</taxon>
        <taxon>campanulids</taxon>
        <taxon>Asterales</taxon>
        <taxon>Asteraceae</taxon>
        <taxon>Asteroideae</taxon>
        <taxon>Anthemideae</taxon>
        <taxon>Anthemidinae</taxon>
        <taxon>Tanacetum</taxon>
    </lineage>
</organism>
<sequence>MPDAHMLQNKLPPKEKDSRSFVLPCIIANTTVSNALADLGENISIVPFSMFKRLGLGNPKPINMMIEIADRSMQSPKGIVQNVLVKIHNFIFHVDFVILDIIEDEKVPIILKRPMLATAHARIDINANKGANPSTDSPVYVINDYGGPEDLEELLMNDDINGDLGYFLQDNNLLPNFDAPKVIFFSPLADLMLSIGILLKNFKTLMLSDHPKNETLKLVRELSDFDPLFVMCLALMVSSIRKIQAVEQETRDLDVEIKQIKDLKASYGITTPQELCRNQIKEEMS</sequence>
<protein>
    <recommendedName>
        <fullName evidence="2">Reverse transcriptase domain-containing protein</fullName>
    </recommendedName>
</protein>
<dbReference type="InterPro" id="IPR021109">
    <property type="entry name" value="Peptidase_aspartic_dom_sf"/>
</dbReference>
<gene>
    <name evidence="1" type="ORF">Tci_007639</name>
</gene>
<evidence type="ECO:0000313" key="1">
    <source>
        <dbReference type="EMBL" id="GEU35661.1"/>
    </source>
</evidence>
<accession>A0A6L2JF91</accession>
<dbReference type="PANTHER" id="PTHR33067:SF35">
    <property type="entry name" value="ASPARTIC PEPTIDASE DDI1-TYPE DOMAIN-CONTAINING PROTEIN"/>
    <property type="match status" value="1"/>
</dbReference>
<dbReference type="CDD" id="cd00303">
    <property type="entry name" value="retropepsin_like"/>
    <property type="match status" value="1"/>
</dbReference>
<comment type="caution">
    <text evidence="1">The sequence shown here is derived from an EMBL/GenBank/DDBJ whole genome shotgun (WGS) entry which is preliminary data.</text>
</comment>
<reference evidence="1" key="1">
    <citation type="journal article" date="2019" name="Sci. Rep.">
        <title>Draft genome of Tanacetum cinerariifolium, the natural source of mosquito coil.</title>
        <authorList>
            <person name="Yamashiro T."/>
            <person name="Shiraishi A."/>
            <person name="Satake H."/>
            <person name="Nakayama K."/>
        </authorList>
    </citation>
    <scope>NUCLEOTIDE SEQUENCE</scope>
</reference>
<proteinExistence type="predicted"/>
<evidence type="ECO:0008006" key="2">
    <source>
        <dbReference type="Google" id="ProtNLM"/>
    </source>
</evidence>
<dbReference type="PANTHER" id="PTHR33067">
    <property type="entry name" value="RNA-DIRECTED DNA POLYMERASE-RELATED"/>
    <property type="match status" value="1"/>
</dbReference>
<name>A0A6L2JF91_TANCI</name>
<dbReference type="Gene3D" id="2.40.70.10">
    <property type="entry name" value="Acid Proteases"/>
    <property type="match status" value="1"/>
</dbReference>
<dbReference type="AlphaFoldDB" id="A0A6L2JF91"/>